<dbReference type="Pfam" id="PF00378">
    <property type="entry name" value="ECH_1"/>
    <property type="match status" value="1"/>
</dbReference>
<dbReference type="PANTHER" id="PTHR11941">
    <property type="entry name" value="ENOYL-COA HYDRATASE-RELATED"/>
    <property type="match status" value="1"/>
</dbReference>
<dbReference type="AlphaFoldDB" id="A0A2N5WYI5"/>
<keyword evidence="5" id="KW-1185">Reference proteome</keyword>
<accession>A0A2N5WYI5</accession>
<dbReference type="EMBL" id="PKUS01000032">
    <property type="protein sequence ID" value="PLW67290.1"/>
    <property type="molecule type" value="Genomic_DNA"/>
</dbReference>
<dbReference type="RefSeq" id="WP_101518832.1">
    <property type="nucleotide sequence ID" value="NZ_PKUS01000032.1"/>
</dbReference>
<comment type="similarity">
    <text evidence="1">Belongs to the enoyl-CoA hydratase/isomerase family.</text>
</comment>
<evidence type="ECO:0000313" key="5">
    <source>
        <dbReference type="Proteomes" id="UP000235005"/>
    </source>
</evidence>
<gene>
    <name evidence="4" type="ORF">C0039_17785</name>
</gene>
<dbReference type="PANTHER" id="PTHR11941:SF54">
    <property type="entry name" value="ENOYL-COA HYDRATASE, MITOCHONDRIAL"/>
    <property type="match status" value="1"/>
</dbReference>
<dbReference type="CDD" id="cd06558">
    <property type="entry name" value="crotonase-like"/>
    <property type="match status" value="1"/>
</dbReference>
<dbReference type="GO" id="GO:0006635">
    <property type="term" value="P:fatty acid beta-oxidation"/>
    <property type="evidence" value="ECO:0007669"/>
    <property type="project" value="TreeGrafter"/>
</dbReference>
<dbReference type="OrthoDB" id="9775794at2"/>
<dbReference type="Proteomes" id="UP000235005">
    <property type="component" value="Unassembled WGS sequence"/>
</dbReference>
<dbReference type="InterPro" id="IPR014748">
    <property type="entry name" value="Enoyl-CoA_hydra_C"/>
</dbReference>
<dbReference type="Gene3D" id="3.90.226.10">
    <property type="entry name" value="2-enoyl-CoA Hydratase, Chain A, domain 1"/>
    <property type="match status" value="1"/>
</dbReference>
<feature type="region of interest" description="Disordered" evidence="3">
    <location>
        <begin position="248"/>
        <end position="268"/>
    </location>
</feature>
<evidence type="ECO:0000256" key="1">
    <source>
        <dbReference type="ARBA" id="ARBA00005254"/>
    </source>
</evidence>
<dbReference type="EC" id="4.2.1.17" evidence="4"/>
<comment type="caution">
    <text evidence="4">The sequence shown here is derived from an EMBL/GenBank/DDBJ whole genome shotgun (WGS) entry which is preliminary data.</text>
</comment>
<dbReference type="InterPro" id="IPR001753">
    <property type="entry name" value="Enoyl-CoA_hydra/iso"/>
</dbReference>
<reference evidence="4 5" key="1">
    <citation type="submission" date="2018-01" db="EMBL/GenBank/DDBJ databases">
        <title>The draft genome sequence of Halioglobus lutimaris HF004.</title>
        <authorList>
            <person name="Du Z.-J."/>
            <person name="Shi M.-J."/>
        </authorList>
    </citation>
    <scope>NUCLEOTIDE SEQUENCE [LARGE SCALE GENOMIC DNA]</scope>
    <source>
        <strain evidence="4 5">HF004</strain>
    </source>
</reference>
<dbReference type="SUPFAM" id="SSF52096">
    <property type="entry name" value="ClpP/crotonase"/>
    <property type="match status" value="1"/>
</dbReference>
<evidence type="ECO:0000256" key="2">
    <source>
        <dbReference type="ARBA" id="ARBA00023239"/>
    </source>
</evidence>
<sequence>MTPITLEKRGHQAWITLNRPQVKNMLNGECFIGLADAWEEVRADDGIRVAVLTAAGEEHFCCGGDLGEVIPLWTGVRQPANEVEERLKADPMITDRVMLKEKPLYKPVIAAINGHALGGGTELLQATDIRIAAQHAQFSLPEPKVGIVPGAGSMVRLTRQLPWAHAMRILLGGEPVSADDALHMGLVSEVVPLAQLQARAEHYADSICRQAPLALQAIKRTALETHTLPWADAFRFEMEQAGAIMMSKDAREGPRAFKEKRQPQFTGE</sequence>
<dbReference type="GO" id="GO:0004300">
    <property type="term" value="F:enoyl-CoA hydratase activity"/>
    <property type="evidence" value="ECO:0007669"/>
    <property type="project" value="UniProtKB-EC"/>
</dbReference>
<name>A0A2N5WYI5_9GAMM</name>
<dbReference type="InterPro" id="IPR029045">
    <property type="entry name" value="ClpP/crotonase-like_dom_sf"/>
</dbReference>
<evidence type="ECO:0000256" key="3">
    <source>
        <dbReference type="SAM" id="MobiDB-lite"/>
    </source>
</evidence>
<feature type="compositionally biased region" description="Basic and acidic residues" evidence="3">
    <location>
        <begin position="248"/>
        <end position="262"/>
    </location>
</feature>
<keyword evidence="2 4" id="KW-0456">Lyase</keyword>
<protein>
    <submittedName>
        <fullName evidence="4">Enoyl-CoA hydratase</fullName>
        <ecNumber evidence="4">4.2.1.17</ecNumber>
    </submittedName>
</protein>
<evidence type="ECO:0000313" key="4">
    <source>
        <dbReference type="EMBL" id="PLW67290.1"/>
    </source>
</evidence>
<proteinExistence type="inferred from homology"/>
<organism evidence="4 5">
    <name type="scientific">Pseudohalioglobus lutimaris</name>
    <dbReference type="NCBI Taxonomy" id="1737061"/>
    <lineage>
        <taxon>Bacteria</taxon>
        <taxon>Pseudomonadati</taxon>
        <taxon>Pseudomonadota</taxon>
        <taxon>Gammaproteobacteria</taxon>
        <taxon>Cellvibrionales</taxon>
        <taxon>Halieaceae</taxon>
        <taxon>Pseudohalioglobus</taxon>
    </lineage>
</organism>
<dbReference type="Gene3D" id="1.10.12.10">
    <property type="entry name" value="Lyase 2-enoyl-coa Hydratase, Chain A, domain 2"/>
    <property type="match status" value="1"/>
</dbReference>